<proteinExistence type="predicted"/>
<keyword evidence="3" id="KW-1185">Reference proteome</keyword>
<evidence type="ECO:0000256" key="1">
    <source>
        <dbReference type="SAM" id="MobiDB-lite"/>
    </source>
</evidence>
<organism evidence="2 3">
    <name type="scientific">Zizania palustris</name>
    <name type="common">Northern wild rice</name>
    <dbReference type="NCBI Taxonomy" id="103762"/>
    <lineage>
        <taxon>Eukaryota</taxon>
        <taxon>Viridiplantae</taxon>
        <taxon>Streptophyta</taxon>
        <taxon>Embryophyta</taxon>
        <taxon>Tracheophyta</taxon>
        <taxon>Spermatophyta</taxon>
        <taxon>Magnoliopsida</taxon>
        <taxon>Liliopsida</taxon>
        <taxon>Poales</taxon>
        <taxon>Poaceae</taxon>
        <taxon>BOP clade</taxon>
        <taxon>Oryzoideae</taxon>
        <taxon>Oryzeae</taxon>
        <taxon>Zizaniinae</taxon>
        <taxon>Zizania</taxon>
    </lineage>
</organism>
<evidence type="ECO:0000313" key="2">
    <source>
        <dbReference type="EMBL" id="KAG8043806.1"/>
    </source>
</evidence>
<protein>
    <submittedName>
        <fullName evidence="2">Uncharacterized protein</fullName>
    </submittedName>
</protein>
<reference evidence="2" key="1">
    <citation type="journal article" date="2021" name="bioRxiv">
        <title>Whole Genome Assembly and Annotation of Northern Wild Rice, Zizania palustris L., Supports a Whole Genome Duplication in the Zizania Genus.</title>
        <authorList>
            <person name="Haas M."/>
            <person name="Kono T."/>
            <person name="Macchietto M."/>
            <person name="Millas R."/>
            <person name="McGilp L."/>
            <person name="Shao M."/>
            <person name="Duquette J."/>
            <person name="Hirsch C.N."/>
            <person name="Kimball J."/>
        </authorList>
    </citation>
    <scope>NUCLEOTIDE SEQUENCE</scope>
    <source>
        <tissue evidence="2">Fresh leaf tissue</tissue>
    </source>
</reference>
<feature type="compositionally biased region" description="Gly residues" evidence="1">
    <location>
        <begin position="30"/>
        <end position="43"/>
    </location>
</feature>
<gene>
    <name evidence="2" type="ORF">GUJ93_ZPchr0458g22763</name>
</gene>
<dbReference type="EMBL" id="JAAALK010000953">
    <property type="protein sequence ID" value="KAG8043806.1"/>
    <property type="molecule type" value="Genomic_DNA"/>
</dbReference>
<reference evidence="2" key="2">
    <citation type="submission" date="2021-02" db="EMBL/GenBank/DDBJ databases">
        <authorList>
            <person name="Kimball J.A."/>
            <person name="Haas M.W."/>
            <person name="Macchietto M."/>
            <person name="Kono T."/>
            <person name="Duquette J."/>
            <person name="Shao M."/>
        </authorList>
    </citation>
    <scope>NUCLEOTIDE SEQUENCE</scope>
    <source>
        <tissue evidence="2">Fresh leaf tissue</tissue>
    </source>
</reference>
<feature type="region of interest" description="Disordered" evidence="1">
    <location>
        <begin position="114"/>
        <end position="143"/>
    </location>
</feature>
<accession>A0A8J5RLH4</accession>
<name>A0A8J5RLH4_ZIZPA</name>
<feature type="region of interest" description="Disordered" evidence="1">
    <location>
        <begin position="1"/>
        <end position="100"/>
    </location>
</feature>
<feature type="compositionally biased region" description="Basic and acidic residues" evidence="1">
    <location>
        <begin position="133"/>
        <end position="143"/>
    </location>
</feature>
<sequence>MVGLGRGAGAQPCSAARHRQPRRGVEAGATGLGPAAGGEGGARAVGRRRAAAAPTSTTRGRRAEARRRRTDARDEGTEGGSDAVALAQRGGGRRQRAPYGARAQLLAFRLRKKEEGKTKQWRPSQQHSTTARGGERVEGEAARRRSVAALGFLRVERE</sequence>
<feature type="compositionally biased region" description="Polar residues" evidence="1">
    <location>
        <begin position="121"/>
        <end position="130"/>
    </location>
</feature>
<evidence type="ECO:0000313" key="3">
    <source>
        <dbReference type="Proteomes" id="UP000729402"/>
    </source>
</evidence>
<dbReference type="AlphaFoldDB" id="A0A8J5RLH4"/>
<dbReference type="Proteomes" id="UP000729402">
    <property type="component" value="Unassembled WGS sequence"/>
</dbReference>
<comment type="caution">
    <text evidence="2">The sequence shown here is derived from an EMBL/GenBank/DDBJ whole genome shotgun (WGS) entry which is preliminary data.</text>
</comment>